<dbReference type="InterPro" id="IPR019945">
    <property type="entry name" value="F420_G6P_DH-rel"/>
</dbReference>
<dbReference type="GO" id="GO:0016705">
    <property type="term" value="F:oxidoreductase activity, acting on paired donors, with incorporation or reduction of molecular oxygen"/>
    <property type="evidence" value="ECO:0007669"/>
    <property type="project" value="InterPro"/>
</dbReference>
<dbReference type="Pfam" id="PF00296">
    <property type="entry name" value="Bac_luciferase"/>
    <property type="match status" value="1"/>
</dbReference>
<keyword evidence="1 3" id="KW-0560">Oxidoreductase</keyword>
<dbReference type="RefSeq" id="WP_131893107.1">
    <property type="nucleotide sequence ID" value="NZ_SMKZ01000008.1"/>
</dbReference>
<dbReference type="Proteomes" id="UP000294739">
    <property type="component" value="Unassembled WGS sequence"/>
</dbReference>
<protein>
    <submittedName>
        <fullName evidence="3">TIGR03557 family F420-dependent LLM class oxidoreductase</fullName>
        <ecNumber evidence="3">1.-.-.-</ecNumber>
    </submittedName>
</protein>
<evidence type="ECO:0000259" key="2">
    <source>
        <dbReference type="Pfam" id="PF00296"/>
    </source>
</evidence>
<keyword evidence="4" id="KW-1185">Reference proteome</keyword>
<dbReference type="Gene3D" id="3.20.20.30">
    <property type="entry name" value="Luciferase-like domain"/>
    <property type="match status" value="1"/>
</dbReference>
<organism evidence="3 4">
    <name type="scientific">Jiangella asiatica</name>
    <dbReference type="NCBI Taxonomy" id="2530372"/>
    <lineage>
        <taxon>Bacteria</taxon>
        <taxon>Bacillati</taxon>
        <taxon>Actinomycetota</taxon>
        <taxon>Actinomycetes</taxon>
        <taxon>Jiangellales</taxon>
        <taxon>Jiangellaceae</taxon>
        <taxon>Jiangella</taxon>
    </lineage>
</organism>
<dbReference type="EC" id="1.-.-.-" evidence="3"/>
<dbReference type="EMBL" id="SMKZ01000008">
    <property type="protein sequence ID" value="TDE12193.1"/>
    <property type="molecule type" value="Genomic_DNA"/>
</dbReference>
<dbReference type="InParanoid" id="A0A4R5DNA5"/>
<evidence type="ECO:0000256" key="1">
    <source>
        <dbReference type="ARBA" id="ARBA00023002"/>
    </source>
</evidence>
<dbReference type="SUPFAM" id="SSF51679">
    <property type="entry name" value="Bacterial luciferase-like"/>
    <property type="match status" value="1"/>
</dbReference>
<sequence>MNIIESTRGLLWARRHRPEDVAYGVSLAHERFAADELLTQAVAAEHAGFDFVSCSDHLAPWWEPGNPSPAACGNAWVWLGAAGQATSRVTLGPAVTSLVHRYNPVVVAQQVATLETLCPGRAFLAVGSGEAMNEVPAGMTWPNVQEQLERTEEALTIISRLLDGETVTFRGRYFRAEAARLYDVPARRPPVFMSAFGEQAAEIAGRLADGVWTLADPRSVPSVIAGYRRAREMASKEPGEIVLQTAVAIDETQDAALESAREWKATQVPAHYSDDIHDPGQIHANGRDQVSDMTFKAASLFSPDPKDHVRKIKALGQLGATAIVVMNVAGRNPLGTIRTYGKAVLPALRE</sequence>
<dbReference type="InterPro" id="IPR050564">
    <property type="entry name" value="F420-G6PD/mer"/>
</dbReference>
<comment type="caution">
    <text evidence="3">The sequence shown here is derived from an EMBL/GenBank/DDBJ whole genome shotgun (WGS) entry which is preliminary data.</text>
</comment>
<dbReference type="OrthoDB" id="180193at2"/>
<dbReference type="CDD" id="cd01097">
    <property type="entry name" value="Tetrahydromethanopterin_reductase"/>
    <property type="match status" value="1"/>
</dbReference>
<gene>
    <name evidence="3" type="ORF">E1269_07830</name>
</gene>
<dbReference type="InterPro" id="IPR011251">
    <property type="entry name" value="Luciferase-like_dom"/>
</dbReference>
<accession>A0A4R5DNA5</accession>
<reference evidence="3 4" key="1">
    <citation type="submission" date="2019-03" db="EMBL/GenBank/DDBJ databases">
        <title>Draft genome sequences of novel Actinobacteria.</title>
        <authorList>
            <person name="Sahin N."/>
            <person name="Ay H."/>
            <person name="Saygin H."/>
        </authorList>
    </citation>
    <scope>NUCLEOTIDE SEQUENCE [LARGE SCALE GENOMIC DNA]</scope>
    <source>
        <strain evidence="3 4">5K138</strain>
    </source>
</reference>
<evidence type="ECO:0000313" key="3">
    <source>
        <dbReference type="EMBL" id="TDE12193.1"/>
    </source>
</evidence>
<proteinExistence type="predicted"/>
<evidence type="ECO:0000313" key="4">
    <source>
        <dbReference type="Proteomes" id="UP000294739"/>
    </source>
</evidence>
<name>A0A4R5DNA5_9ACTN</name>
<dbReference type="InterPro" id="IPR036661">
    <property type="entry name" value="Luciferase-like_sf"/>
</dbReference>
<dbReference type="NCBIfam" id="TIGR03557">
    <property type="entry name" value="F420_G6P_family"/>
    <property type="match status" value="1"/>
</dbReference>
<dbReference type="PANTHER" id="PTHR43244">
    <property type="match status" value="1"/>
</dbReference>
<feature type="domain" description="Luciferase-like" evidence="2">
    <location>
        <begin position="24"/>
        <end position="321"/>
    </location>
</feature>
<dbReference type="AlphaFoldDB" id="A0A4R5DNA5"/>
<dbReference type="PANTHER" id="PTHR43244:SF1">
    <property type="entry name" value="5,10-METHYLENETETRAHYDROMETHANOPTERIN REDUCTASE"/>
    <property type="match status" value="1"/>
</dbReference>